<keyword evidence="8" id="KW-1185">Reference proteome</keyword>
<dbReference type="Pfam" id="PF00535">
    <property type="entry name" value="Glycos_transf_2"/>
    <property type="match status" value="2"/>
</dbReference>
<name>A0A842IRJ1_9FLAO</name>
<feature type="domain" description="Glycosyltransferase 2-like" evidence="6">
    <location>
        <begin position="96"/>
        <end position="192"/>
    </location>
</feature>
<dbReference type="PANTHER" id="PTHR43646">
    <property type="entry name" value="GLYCOSYLTRANSFERASE"/>
    <property type="match status" value="1"/>
</dbReference>
<dbReference type="InterPro" id="IPR026461">
    <property type="entry name" value="Trfase_2_rSAM/seldom_assoc"/>
</dbReference>
<evidence type="ECO:0000256" key="1">
    <source>
        <dbReference type="ARBA" id="ARBA00004236"/>
    </source>
</evidence>
<evidence type="ECO:0000313" key="8">
    <source>
        <dbReference type="Proteomes" id="UP000533900"/>
    </source>
</evidence>
<gene>
    <name evidence="7" type="ORF">H7F21_04655</name>
</gene>
<proteinExistence type="predicted"/>
<evidence type="ECO:0000256" key="2">
    <source>
        <dbReference type="ARBA" id="ARBA00022475"/>
    </source>
</evidence>
<keyword evidence="4 7" id="KW-0808">Transferase</keyword>
<evidence type="ECO:0000256" key="4">
    <source>
        <dbReference type="ARBA" id="ARBA00022679"/>
    </source>
</evidence>
<protein>
    <submittedName>
        <fullName evidence="7">Glycosyltransferase family 2 protein</fullName>
    </submittedName>
</protein>
<keyword evidence="2" id="KW-1003">Cell membrane</keyword>
<organism evidence="7 8">
    <name type="scientific">Winogradskyella flava</name>
    <dbReference type="NCBI Taxonomy" id="1884876"/>
    <lineage>
        <taxon>Bacteria</taxon>
        <taxon>Pseudomonadati</taxon>
        <taxon>Bacteroidota</taxon>
        <taxon>Flavobacteriia</taxon>
        <taxon>Flavobacteriales</taxon>
        <taxon>Flavobacteriaceae</taxon>
        <taxon>Winogradskyella</taxon>
    </lineage>
</organism>
<accession>A0A842IRJ1</accession>
<keyword evidence="5" id="KW-0472">Membrane</keyword>
<evidence type="ECO:0000256" key="5">
    <source>
        <dbReference type="ARBA" id="ARBA00023136"/>
    </source>
</evidence>
<dbReference type="GO" id="GO:0016757">
    <property type="term" value="F:glycosyltransferase activity"/>
    <property type="evidence" value="ECO:0007669"/>
    <property type="project" value="UniProtKB-KW"/>
</dbReference>
<dbReference type="InterPro" id="IPR029044">
    <property type="entry name" value="Nucleotide-diphossugar_trans"/>
</dbReference>
<dbReference type="SUPFAM" id="SSF53448">
    <property type="entry name" value="Nucleotide-diphospho-sugar transferases"/>
    <property type="match status" value="1"/>
</dbReference>
<dbReference type="Gene3D" id="3.90.550.10">
    <property type="entry name" value="Spore Coat Polysaccharide Biosynthesis Protein SpsA, Chain A"/>
    <property type="match status" value="1"/>
</dbReference>
<dbReference type="AlphaFoldDB" id="A0A842IRJ1"/>
<sequence length="270" mass="31045">MNKISIIIPVLNEAANIGHLIQHLITNSNSKNISDIVIIDGGSTDGSQDIINSFIATSDNALHDALYFDNIQQNYQDTDTLVLDKNVAQKNSTTTEVKLMTSAKGRAKQMNLGAKHAKGNILYFLHADAFPPEDFDQHIISEVNKGNKAGCFRMQFDSKHWWLRLASWLTQFSWRACRGGDQSQFITKILFDDIGGFDENYVIYEDNILINELYKRKQYIVINKKIRTSARLYKKVGVWKLQYHFWSIYVKRWFGASADEMLAYYKKNIT</sequence>
<comment type="caution">
    <text evidence="7">The sequence shown here is derived from an EMBL/GenBank/DDBJ whole genome shotgun (WGS) entry which is preliminary data.</text>
</comment>
<reference evidence="7" key="1">
    <citation type="submission" date="2020-08" db="EMBL/GenBank/DDBJ databases">
        <title>Winogradskyella ouciana sp. nov., isolated from the hadal seawater of the Mariana Trench.</title>
        <authorList>
            <person name="He X."/>
        </authorList>
    </citation>
    <scope>NUCLEOTIDE SEQUENCE [LARGE SCALE GENOMIC DNA]</scope>
    <source>
        <strain evidence="7">KCTC 52348</strain>
    </source>
</reference>
<dbReference type="EMBL" id="JACLCP010000001">
    <property type="protein sequence ID" value="MBC2844374.1"/>
    <property type="molecule type" value="Genomic_DNA"/>
</dbReference>
<dbReference type="GO" id="GO:0005886">
    <property type="term" value="C:plasma membrane"/>
    <property type="evidence" value="ECO:0007669"/>
    <property type="project" value="UniProtKB-SubCell"/>
</dbReference>
<dbReference type="InterPro" id="IPR001173">
    <property type="entry name" value="Glyco_trans_2-like"/>
</dbReference>
<dbReference type="CDD" id="cd02522">
    <property type="entry name" value="GT_2_like_a"/>
    <property type="match status" value="1"/>
</dbReference>
<keyword evidence="3" id="KW-0328">Glycosyltransferase</keyword>
<evidence type="ECO:0000259" key="6">
    <source>
        <dbReference type="Pfam" id="PF00535"/>
    </source>
</evidence>
<dbReference type="RefSeq" id="WP_185788049.1">
    <property type="nucleotide sequence ID" value="NZ_JACLCP010000001.1"/>
</dbReference>
<feature type="domain" description="Glycosyltransferase 2-like" evidence="6">
    <location>
        <begin position="5"/>
        <end position="56"/>
    </location>
</feature>
<dbReference type="PANTHER" id="PTHR43646:SF2">
    <property type="entry name" value="GLYCOSYLTRANSFERASE 2-LIKE DOMAIN-CONTAINING PROTEIN"/>
    <property type="match status" value="1"/>
</dbReference>
<dbReference type="Proteomes" id="UP000533900">
    <property type="component" value="Unassembled WGS sequence"/>
</dbReference>
<evidence type="ECO:0000256" key="3">
    <source>
        <dbReference type="ARBA" id="ARBA00022676"/>
    </source>
</evidence>
<evidence type="ECO:0000313" key="7">
    <source>
        <dbReference type="EMBL" id="MBC2844374.1"/>
    </source>
</evidence>
<comment type="subcellular location">
    <subcellularLocation>
        <location evidence="1">Cell membrane</location>
    </subcellularLocation>
</comment>